<dbReference type="InterPro" id="IPR023213">
    <property type="entry name" value="CAT-like_dom_sf"/>
</dbReference>
<dbReference type="Gene3D" id="3.30.559.10">
    <property type="entry name" value="Chloramphenicol acetyltransferase-like domain"/>
    <property type="match status" value="2"/>
</dbReference>
<dbReference type="InterPro" id="IPR050898">
    <property type="entry name" value="Plant_acyltransferase"/>
</dbReference>
<organism evidence="4">
    <name type="scientific">Taxus wallichiana var. mairei</name>
    <name type="common">Maire's yew</name>
    <name type="synonym">Taxus mairei</name>
    <dbReference type="NCBI Taxonomy" id="120273"/>
    <lineage>
        <taxon>Eukaryota</taxon>
        <taxon>Viridiplantae</taxon>
        <taxon>Streptophyta</taxon>
        <taxon>Embryophyta</taxon>
        <taxon>Tracheophyta</taxon>
        <taxon>Spermatophyta</taxon>
        <taxon>Pinopsida</taxon>
        <taxon>Pinidae</taxon>
        <taxon>Conifers II</taxon>
        <taxon>Cupressales</taxon>
        <taxon>Taxaceae</taxon>
        <taxon>Taxus</taxon>
    </lineage>
</organism>
<evidence type="ECO:0000256" key="2">
    <source>
        <dbReference type="ARBA" id="ARBA00009861"/>
    </source>
</evidence>
<dbReference type="Pfam" id="PF02458">
    <property type="entry name" value="Transferase"/>
    <property type="match status" value="1"/>
</dbReference>
<evidence type="ECO:0000256" key="3">
    <source>
        <dbReference type="ARBA" id="ARBA00023059"/>
    </source>
</evidence>
<dbReference type="PANTHER" id="PTHR31147">
    <property type="entry name" value="ACYL TRANSFERASE 4"/>
    <property type="match status" value="1"/>
</dbReference>
<reference evidence="4" key="1">
    <citation type="submission" date="2015-03" db="EMBL/GenBank/DDBJ databases">
        <title>Molecular cloning and characterization of a taxadien-5-alpha-ol-O-acetyltransferase(TAT) cDNA from Taxus mairei.</title>
        <authorList>
            <person name="Min X."/>
        </authorList>
    </citation>
    <scope>NUCLEOTIDE SEQUENCE</scope>
</reference>
<dbReference type="AlphaFoldDB" id="A0A0M4G1D0"/>
<name>A0A0M4G1D0_TAXWM</name>
<keyword evidence="3" id="KW-0876">Taxol biosynthesis</keyword>
<proteinExistence type="evidence at transcript level"/>
<protein>
    <submittedName>
        <fullName evidence="4">Taxadien-5-alpha-ol-O-acetyltransferase</fullName>
    </submittedName>
</protein>
<dbReference type="PANTHER" id="PTHR31147:SF33">
    <property type="entry name" value="N-HYDROXYCINNAMOYL_BENZOYLTRANSFERASE, PUTATIVE-RELATED"/>
    <property type="match status" value="1"/>
</dbReference>
<sequence length="442" mass="49285">MEHAVWKDLNVKSFDPVMVKPSIPLPKTVLHLSTVDNLPVLRGNLFNSLIVYKASDKISADPVKVIREALSKVLVYYFPFAGRLRYKENGDLEVDCNGEGAAFVEAMVDCNLSVLGDLDDLNPSYEDLLFALPQNTDIVDLHLLVVQVTRFACGGFVVGVSFHHSICDGRGAGQFLQSLAEIARGEDKLSCEPIWNRELLKPEDPIHLQFYHLYSLRPSGPTFEEWVHASLVINPATIKHMKQSIMEECNKVCSSFEIVAALAWRARTKALQIPQTQNVKLLFAVDMRKSFNPPFPKGYYGNAIGFACAMDNAHDLINGSLLHAVNIIRKAKAYLFEQCSKSSVAVNPSALDANTGQESVVALTDWRRLGFNEVNFGWGDAVNVCPVQRMTNGLVMPNYFLFLRPSEDMPDGIKILMCMASSMVKSFKFEVEDMINKYVPAV</sequence>
<dbReference type="SMR" id="A0A0M4G1D0"/>
<accession>A0A0M4G1D0</accession>
<evidence type="ECO:0000313" key="4">
    <source>
        <dbReference type="EMBL" id="ALC76533.1"/>
    </source>
</evidence>
<dbReference type="EMBL" id="KP975509">
    <property type="protein sequence ID" value="ALC76533.1"/>
    <property type="molecule type" value="mRNA"/>
</dbReference>
<gene>
    <name evidence="4" type="primary">TAT</name>
</gene>
<dbReference type="UniPathway" id="UPA00842"/>
<dbReference type="GO" id="GO:0042617">
    <property type="term" value="P:paclitaxel biosynthetic process"/>
    <property type="evidence" value="ECO:0007669"/>
    <property type="project" value="UniProtKB-UniPathway"/>
</dbReference>
<keyword evidence="4" id="KW-0808">Transferase</keyword>
<evidence type="ECO:0000256" key="1">
    <source>
        <dbReference type="ARBA" id="ARBA00005122"/>
    </source>
</evidence>
<dbReference type="GO" id="GO:0016740">
    <property type="term" value="F:transferase activity"/>
    <property type="evidence" value="ECO:0007669"/>
    <property type="project" value="UniProtKB-KW"/>
</dbReference>
<comment type="similarity">
    <text evidence="2">Belongs to the plant acyltransferase family.</text>
</comment>
<comment type="pathway">
    <text evidence="1">Alkaloid biosynthesis; taxol biosynthesis.</text>
</comment>